<keyword evidence="3" id="KW-0479">Metal-binding</keyword>
<keyword evidence="4" id="KW-0677">Repeat</keyword>
<feature type="region of interest" description="Disordered" evidence="10">
    <location>
        <begin position="124"/>
        <end position="150"/>
    </location>
</feature>
<dbReference type="FunFam" id="3.30.160.60:FF:000250">
    <property type="entry name" value="zinc finger protein 197 isoform X1"/>
    <property type="match status" value="1"/>
</dbReference>
<dbReference type="Pfam" id="PF00096">
    <property type="entry name" value="zf-C2H2"/>
    <property type="match status" value="3"/>
</dbReference>
<evidence type="ECO:0000313" key="13">
    <source>
        <dbReference type="EMBL" id="KAJ1130913.1"/>
    </source>
</evidence>
<dbReference type="InterPro" id="IPR013087">
    <property type="entry name" value="Znf_C2H2_type"/>
</dbReference>
<feature type="domain" description="C2H2-type" evidence="11">
    <location>
        <begin position="470"/>
        <end position="494"/>
    </location>
</feature>
<evidence type="ECO:0000256" key="6">
    <source>
        <dbReference type="ARBA" id="ARBA00022833"/>
    </source>
</evidence>
<dbReference type="SMART" id="SM00355">
    <property type="entry name" value="ZnF_C2H2"/>
    <property type="match status" value="3"/>
</dbReference>
<dbReference type="InterPro" id="IPR036051">
    <property type="entry name" value="KRAB_dom_sf"/>
</dbReference>
<evidence type="ECO:0000256" key="2">
    <source>
        <dbReference type="ARBA" id="ARBA00004123"/>
    </source>
</evidence>
<evidence type="ECO:0000256" key="8">
    <source>
        <dbReference type="ARBA" id="ARBA00023242"/>
    </source>
</evidence>
<gene>
    <name evidence="13" type="ORF">NDU88_009257</name>
</gene>
<dbReference type="GO" id="GO:0000981">
    <property type="term" value="F:DNA-binding transcription factor activity, RNA polymerase II-specific"/>
    <property type="evidence" value="ECO:0007669"/>
    <property type="project" value="TreeGrafter"/>
</dbReference>
<comment type="function">
    <text evidence="1">May be involved in transcriptional regulation.</text>
</comment>
<dbReference type="SUPFAM" id="SSF57667">
    <property type="entry name" value="beta-beta-alpha zinc fingers"/>
    <property type="match status" value="2"/>
</dbReference>
<dbReference type="FunFam" id="3.30.160.60:FF:000098">
    <property type="entry name" value="Zinc finger protein 614"/>
    <property type="match status" value="1"/>
</dbReference>
<dbReference type="GO" id="GO:0000977">
    <property type="term" value="F:RNA polymerase II transcription regulatory region sequence-specific DNA binding"/>
    <property type="evidence" value="ECO:0007669"/>
    <property type="project" value="TreeGrafter"/>
</dbReference>
<evidence type="ECO:0000259" key="12">
    <source>
        <dbReference type="PROSITE" id="PS50805"/>
    </source>
</evidence>
<feature type="domain" description="C2H2-type" evidence="11">
    <location>
        <begin position="442"/>
        <end position="469"/>
    </location>
</feature>
<comment type="caution">
    <text evidence="13">The sequence shown here is derived from an EMBL/GenBank/DDBJ whole genome shotgun (WGS) entry which is preliminary data.</text>
</comment>
<dbReference type="CDD" id="cd07765">
    <property type="entry name" value="KRAB_A-box"/>
    <property type="match status" value="1"/>
</dbReference>
<dbReference type="AlphaFoldDB" id="A0AAV7PRQ1"/>
<keyword evidence="14" id="KW-1185">Reference proteome</keyword>
<dbReference type="Gene3D" id="3.30.160.60">
    <property type="entry name" value="Classic Zinc Finger"/>
    <property type="match status" value="4"/>
</dbReference>
<reference evidence="13" key="1">
    <citation type="journal article" date="2022" name="bioRxiv">
        <title>Sequencing and chromosome-scale assembly of the giantPleurodeles waltlgenome.</title>
        <authorList>
            <person name="Brown T."/>
            <person name="Elewa A."/>
            <person name="Iarovenko S."/>
            <person name="Subramanian E."/>
            <person name="Araus A.J."/>
            <person name="Petzold A."/>
            <person name="Susuki M."/>
            <person name="Suzuki K.-i.T."/>
            <person name="Hayashi T."/>
            <person name="Toyoda A."/>
            <person name="Oliveira C."/>
            <person name="Osipova E."/>
            <person name="Leigh N.D."/>
            <person name="Simon A."/>
            <person name="Yun M.H."/>
        </authorList>
    </citation>
    <scope>NUCLEOTIDE SEQUENCE</scope>
    <source>
        <strain evidence="13">20211129_DDA</strain>
        <tissue evidence="13">Liver</tissue>
    </source>
</reference>
<evidence type="ECO:0000256" key="10">
    <source>
        <dbReference type="SAM" id="MobiDB-lite"/>
    </source>
</evidence>
<dbReference type="InterPro" id="IPR036236">
    <property type="entry name" value="Znf_C2H2_sf"/>
</dbReference>
<dbReference type="GO" id="GO:0005634">
    <property type="term" value="C:nucleus"/>
    <property type="evidence" value="ECO:0007669"/>
    <property type="project" value="UniProtKB-SubCell"/>
</dbReference>
<keyword evidence="8" id="KW-0539">Nucleus</keyword>
<sequence>MTSLKLFGSREPREQTRRTRIMELQMPVTFKDVAVCFSENEWSLLGEWEKQLYRNVMEEIHCALISLGYAIVNPEKVFRIKKVEGPYSWLQQPQKGHHFESPDCTSAGYSPINPNLLLRVKKKKESSGRSCVSPEEKNGNGSSTGHPTIEPSVLVKLKQEDELYQKNKQDHKKAENRNNPITTHPVVTSVFSLRVKQEDEAFCTDFLPFERSKRVNSPITQLCREREAAVPHSIQVQGSTAGPHHRPADNLHHVPDVSVQIAHEMSNCQSLHRSNGALATKNALTTGLWSANRIVEEDELLESCLPQNNDIGYQIKGQFSIKREIENTGAGQYKLSDCERNLCEWIEPSIQLRTHLQDNPLARNLCMNKDRSQSNWPVFRGTHQADKCADYTKSFSEKSKLVMHQKTNLSERDYQCSECTKFFKNKYSLLKHWRIHTGEKPYKCPQCERRFTQDSSLIVHQRTHNGERPYKCPECEKCFTCSSNLIRHRRTHAGMLFFTAHL</sequence>
<evidence type="ECO:0000256" key="9">
    <source>
        <dbReference type="PROSITE-ProRule" id="PRU00042"/>
    </source>
</evidence>
<dbReference type="FunFam" id="3.30.160.60:FF:002343">
    <property type="entry name" value="Zinc finger protein 33A"/>
    <property type="match status" value="1"/>
</dbReference>
<dbReference type="PANTHER" id="PTHR24381">
    <property type="entry name" value="ZINC FINGER PROTEIN"/>
    <property type="match status" value="1"/>
</dbReference>
<feature type="domain" description="C2H2-type" evidence="11">
    <location>
        <begin position="414"/>
        <end position="441"/>
    </location>
</feature>
<evidence type="ECO:0000259" key="11">
    <source>
        <dbReference type="PROSITE" id="PS50157"/>
    </source>
</evidence>
<evidence type="ECO:0000256" key="3">
    <source>
        <dbReference type="ARBA" id="ARBA00022723"/>
    </source>
</evidence>
<dbReference type="PROSITE" id="PS50157">
    <property type="entry name" value="ZINC_FINGER_C2H2_2"/>
    <property type="match status" value="3"/>
</dbReference>
<dbReference type="SUPFAM" id="SSF109640">
    <property type="entry name" value="KRAB domain (Kruppel-associated box)"/>
    <property type="match status" value="1"/>
</dbReference>
<protein>
    <submittedName>
        <fullName evidence="13">Uncharacterized protein</fullName>
    </submittedName>
</protein>
<evidence type="ECO:0000256" key="4">
    <source>
        <dbReference type="ARBA" id="ARBA00022737"/>
    </source>
</evidence>
<evidence type="ECO:0000256" key="1">
    <source>
        <dbReference type="ARBA" id="ARBA00003767"/>
    </source>
</evidence>
<dbReference type="InterPro" id="IPR001909">
    <property type="entry name" value="KRAB"/>
</dbReference>
<dbReference type="PROSITE" id="PS00028">
    <property type="entry name" value="ZINC_FINGER_C2H2_1"/>
    <property type="match status" value="3"/>
</dbReference>
<keyword evidence="6" id="KW-0862">Zinc</keyword>
<evidence type="ECO:0000313" key="14">
    <source>
        <dbReference type="Proteomes" id="UP001066276"/>
    </source>
</evidence>
<feature type="domain" description="KRAB" evidence="12">
    <location>
        <begin position="28"/>
        <end position="99"/>
    </location>
</feature>
<dbReference type="PROSITE" id="PS50805">
    <property type="entry name" value="KRAB"/>
    <property type="match status" value="1"/>
</dbReference>
<dbReference type="EMBL" id="JANPWB010000011">
    <property type="protein sequence ID" value="KAJ1130913.1"/>
    <property type="molecule type" value="Genomic_DNA"/>
</dbReference>
<dbReference type="Gene3D" id="6.10.140.140">
    <property type="match status" value="1"/>
</dbReference>
<accession>A0AAV7PRQ1</accession>
<evidence type="ECO:0000256" key="7">
    <source>
        <dbReference type="ARBA" id="ARBA00023125"/>
    </source>
</evidence>
<keyword evidence="7" id="KW-0238">DNA-binding</keyword>
<proteinExistence type="predicted"/>
<keyword evidence="5 9" id="KW-0863">Zinc-finger</keyword>
<evidence type="ECO:0000256" key="5">
    <source>
        <dbReference type="ARBA" id="ARBA00022771"/>
    </source>
</evidence>
<organism evidence="13 14">
    <name type="scientific">Pleurodeles waltl</name>
    <name type="common">Iberian ribbed newt</name>
    <dbReference type="NCBI Taxonomy" id="8319"/>
    <lineage>
        <taxon>Eukaryota</taxon>
        <taxon>Metazoa</taxon>
        <taxon>Chordata</taxon>
        <taxon>Craniata</taxon>
        <taxon>Vertebrata</taxon>
        <taxon>Euteleostomi</taxon>
        <taxon>Amphibia</taxon>
        <taxon>Batrachia</taxon>
        <taxon>Caudata</taxon>
        <taxon>Salamandroidea</taxon>
        <taxon>Salamandridae</taxon>
        <taxon>Pleurodelinae</taxon>
        <taxon>Pleurodeles</taxon>
    </lineage>
</organism>
<dbReference type="Pfam" id="PF01352">
    <property type="entry name" value="KRAB"/>
    <property type="match status" value="1"/>
</dbReference>
<name>A0AAV7PRQ1_PLEWA</name>
<dbReference type="Proteomes" id="UP001066276">
    <property type="component" value="Chromosome 7"/>
</dbReference>
<dbReference type="PANTHER" id="PTHR24381:SF390">
    <property type="entry name" value="ZINC FINGER PROTEIN 37 HOMOLOG"/>
    <property type="match status" value="1"/>
</dbReference>
<comment type="subcellular location">
    <subcellularLocation>
        <location evidence="2">Nucleus</location>
    </subcellularLocation>
</comment>
<dbReference type="GO" id="GO:0008270">
    <property type="term" value="F:zinc ion binding"/>
    <property type="evidence" value="ECO:0007669"/>
    <property type="project" value="UniProtKB-KW"/>
</dbReference>
<dbReference type="SMART" id="SM00349">
    <property type="entry name" value="KRAB"/>
    <property type="match status" value="1"/>
</dbReference>